<keyword evidence="9" id="KW-1185">Reference proteome</keyword>
<dbReference type="GO" id="GO:0000978">
    <property type="term" value="F:RNA polymerase II cis-regulatory region sequence-specific DNA binding"/>
    <property type="evidence" value="ECO:0007669"/>
    <property type="project" value="TreeGrafter"/>
</dbReference>
<dbReference type="InterPro" id="IPR002100">
    <property type="entry name" value="TF_MADSbox"/>
</dbReference>
<feature type="domain" description="MADS-box" evidence="7">
    <location>
        <begin position="1"/>
        <end position="43"/>
    </location>
</feature>
<reference evidence="8 9" key="1">
    <citation type="submission" date="2024-01" db="EMBL/GenBank/DDBJ databases">
        <authorList>
            <person name="Waweru B."/>
        </authorList>
    </citation>
    <scope>NUCLEOTIDE SEQUENCE [LARGE SCALE GENOMIC DNA]</scope>
</reference>
<keyword evidence="4" id="KW-0804">Transcription</keyword>
<evidence type="ECO:0000256" key="4">
    <source>
        <dbReference type="ARBA" id="ARBA00023163"/>
    </source>
</evidence>
<organism evidence="8 9">
    <name type="scientific">Dovyalis caffra</name>
    <dbReference type="NCBI Taxonomy" id="77055"/>
    <lineage>
        <taxon>Eukaryota</taxon>
        <taxon>Viridiplantae</taxon>
        <taxon>Streptophyta</taxon>
        <taxon>Embryophyta</taxon>
        <taxon>Tracheophyta</taxon>
        <taxon>Spermatophyta</taxon>
        <taxon>Magnoliopsida</taxon>
        <taxon>eudicotyledons</taxon>
        <taxon>Gunneridae</taxon>
        <taxon>Pentapetalae</taxon>
        <taxon>rosids</taxon>
        <taxon>fabids</taxon>
        <taxon>Malpighiales</taxon>
        <taxon>Salicaceae</taxon>
        <taxon>Flacourtieae</taxon>
        <taxon>Dovyalis</taxon>
    </lineage>
</organism>
<dbReference type="Gene3D" id="3.40.1810.10">
    <property type="entry name" value="Transcription factor, MADS-box"/>
    <property type="match status" value="1"/>
</dbReference>
<dbReference type="AlphaFoldDB" id="A0AAV1SNJ4"/>
<evidence type="ECO:0000256" key="6">
    <source>
        <dbReference type="SAM" id="MobiDB-lite"/>
    </source>
</evidence>
<accession>A0AAV1SNJ4</accession>
<evidence type="ECO:0000256" key="3">
    <source>
        <dbReference type="ARBA" id="ARBA00023125"/>
    </source>
</evidence>
<keyword evidence="2" id="KW-0805">Transcription regulation</keyword>
<feature type="region of interest" description="Disordered" evidence="6">
    <location>
        <begin position="222"/>
        <end position="256"/>
    </location>
</feature>
<dbReference type="SUPFAM" id="SSF55455">
    <property type="entry name" value="SRF-like"/>
    <property type="match status" value="1"/>
</dbReference>
<evidence type="ECO:0000313" key="8">
    <source>
        <dbReference type="EMBL" id="CAK7353798.1"/>
    </source>
</evidence>
<dbReference type="SMART" id="SM00432">
    <property type="entry name" value="MADS"/>
    <property type="match status" value="1"/>
</dbReference>
<evidence type="ECO:0000256" key="2">
    <source>
        <dbReference type="ARBA" id="ARBA00023015"/>
    </source>
</evidence>
<dbReference type="GO" id="GO:0005634">
    <property type="term" value="C:nucleus"/>
    <property type="evidence" value="ECO:0007669"/>
    <property type="project" value="UniProtKB-SubCell"/>
</dbReference>
<dbReference type="InterPro" id="IPR036879">
    <property type="entry name" value="TF_MADSbox_sf"/>
</dbReference>
<dbReference type="PANTHER" id="PTHR11945">
    <property type="entry name" value="MADS BOX PROTEIN"/>
    <property type="match status" value="1"/>
</dbReference>
<dbReference type="Proteomes" id="UP001314170">
    <property type="component" value="Unassembled WGS sequence"/>
</dbReference>
<keyword evidence="3" id="KW-0238">DNA-binding</keyword>
<proteinExistence type="predicted"/>
<evidence type="ECO:0000313" key="9">
    <source>
        <dbReference type="Proteomes" id="UP001314170"/>
    </source>
</evidence>
<sequence>MAKRETSEQMAVTFTKRRHGLFNKAADLCRICDAQIAITVSSTGCKEKFYTFGHPSVDAAFDRFLHNFPAGPEAGVSDAGIKSASNSIYEEIKTLEGDVNTLMQNKKRHVGGISWDSFEEFVRSSNLDQELKDVVESLECLLRQARNKLMNNLTGNLGVSNIVEPKSVDFLALELKPHDDSSPSLGDEIGRTTGCSSINNGIDFLGEVDMDPIWNLLRYSDSSSNSNSDHVRSSNSNDRTTSGTASKSASVSQENGDYVFPTTDLDSEFFFKDMTFVDWGTYNTTPDSDFRDIKKSTTPDSGFGGINRHCVMDGDCNAKQQDSAANYGFMDLVGEYGNCMTDQMGLPLLTTDAN</sequence>
<dbReference type="PANTHER" id="PTHR11945:SF529">
    <property type="entry name" value="MADS-BOX DOMAIN-CONTAINING PROTEIN"/>
    <property type="match status" value="1"/>
</dbReference>
<comment type="caution">
    <text evidence="8">The sequence shown here is derived from an EMBL/GenBank/DDBJ whole genome shotgun (WGS) entry which is preliminary data.</text>
</comment>
<feature type="compositionally biased region" description="Polar residues" evidence="6">
    <location>
        <begin position="239"/>
        <end position="255"/>
    </location>
</feature>
<feature type="compositionally biased region" description="Low complexity" evidence="6">
    <location>
        <begin position="222"/>
        <end position="238"/>
    </location>
</feature>
<dbReference type="Pfam" id="PF00319">
    <property type="entry name" value="SRF-TF"/>
    <property type="match status" value="1"/>
</dbReference>
<gene>
    <name evidence="8" type="ORF">DCAF_LOCUS24913</name>
</gene>
<evidence type="ECO:0000256" key="1">
    <source>
        <dbReference type="ARBA" id="ARBA00004123"/>
    </source>
</evidence>
<name>A0AAV1SNJ4_9ROSI</name>
<dbReference type="PROSITE" id="PS50066">
    <property type="entry name" value="MADS_BOX_2"/>
    <property type="match status" value="1"/>
</dbReference>
<evidence type="ECO:0000256" key="5">
    <source>
        <dbReference type="ARBA" id="ARBA00023242"/>
    </source>
</evidence>
<comment type="subcellular location">
    <subcellularLocation>
        <location evidence="1">Nucleus</location>
    </subcellularLocation>
</comment>
<dbReference type="EMBL" id="CAWUPB010001194">
    <property type="protein sequence ID" value="CAK7353798.1"/>
    <property type="molecule type" value="Genomic_DNA"/>
</dbReference>
<evidence type="ECO:0000259" key="7">
    <source>
        <dbReference type="PROSITE" id="PS50066"/>
    </source>
</evidence>
<dbReference type="GO" id="GO:0000981">
    <property type="term" value="F:DNA-binding transcription factor activity, RNA polymerase II-specific"/>
    <property type="evidence" value="ECO:0007669"/>
    <property type="project" value="TreeGrafter"/>
</dbReference>
<keyword evidence="5" id="KW-0539">Nucleus</keyword>
<dbReference type="GO" id="GO:0046983">
    <property type="term" value="F:protein dimerization activity"/>
    <property type="evidence" value="ECO:0007669"/>
    <property type="project" value="InterPro"/>
</dbReference>
<protein>
    <recommendedName>
        <fullName evidence="7">MADS-box domain-containing protein</fullName>
    </recommendedName>
</protein>